<gene>
    <name evidence="1" type="ORF">UU56_C0005G0021</name>
</gene>
<name>A0A0G0VXT1_9BACT</name>
<dbReference type="AlphaFoldDB" id="A0A0G0VXT1"/>
<dbReference type="EMBL" id="LCBC01000005">
    <property type="protein sequence ID" value="KKS04522.1"/>
    <property type="molecule type" value="Genomic_DNA"/>
</dbReference>
<dbReference type="CDD" id="cd16377">
    <property type="entry name" value="23S_rRNA_IVP_like"/>
    <property type="match status" value="1"/>
</dbReference>
<dbReference type="Proteomes" id="UP000034493">
    <property type="component" value="Unassembled WGS sequence"/>
</dbReference>
<dbReference type="Gene3D" id="1.20.1440.60">
    <property type="entry name" value="23S rRNA-intervening sequence"/>
    <property type="match status" value="1"/>
</dbReference>
<dbReference type="InterPro" id="IPR036583">
    <property type="entry name" value="23S_rRNA_IVS_sf"/>
</dbReference>
<dbReference type="PANTHER" id="PTHR38471:SF2">
    <property type="entry name" value="FOUR HELIX BUNDLE PROTEIN"/>
    <property type="match status" value="1"/>
</dbReference>
<proteinExistence type="predicted"/>
<reference evidence="1 2" key="1">
    <citation type="journal article" date="2015" name="Nature">
        <title>rRNA introns, odd ribosomes, and small enigmatic genomes across a large radiation of phyla.</title>
        <authorList>
            <person name="Brown C.T."/>
            <person name="Hug L.A."/>
            <person name="Thomas B.C."/>
            <person name="Sharon I."/>
            <person name="Castelle C.J."/>
            <person name="Singh A."/>
            <person name="Wilkins M.J."/>
            <person name="Williams K.H."/>
            <person name="Banfield J.F."/>
        </authorList>
    </citation>
    <scope>NUCLEOTIDE SEQUENCE [LARGE SCALE GENOMIC DNA]</scope>
</reference>
<dbReference type="PATRIC" id="fig|1618411.3.peg.394"/>
<dbReference type="Pfam" id="PF05635">
    <property type="entry name" value="23S_rRNA_IVP"/>
    <property type="match status" value="1"/>
</dbReference>
<comment type="caution">
    <text evidence="1">The sequence shown here is derived from an EMBL/GenBank/DDBJ whole genome shotgun (WGS) entry which is preliminary data.</text>
</comment>
<accession>A0A0G0VXT1</accession>
<evidence type="ECO:0000313" key="2">
    <source>
        <dbReference type="Proteomes" id="UP000034493"/>
    </source>
</evidence>
<sequence>MEGGEKMIRSYKDLIVWQKAFKLALNVYEVTKKFPKEEVYGLTSQMRRCAISIPSNIAEGYARHRRLEYIQFLQIAFASGAELETQLLIAKELGLVGQKDFETVSSQLDEVMKMLNSLIGKLKRYKTNA</sequence>
<dbReference type="NCBIfam" id="NF008911">
    <property type="entry name" value="PRK12275.1-2"/>
    <property type="match status" value="1"/>
</dbReference>
<dbReference type="PANTHER" id="PTHR38471">
    <property type="entry name" value="FOUR HELIX BUNDLE PROTEIN"/>
    <property type="match status" value="1"/>
</dbReference>
<organism evidence="1 2">
    <name type="scientific">Candidatus Curtissbacteria bacterium GW2011_GWA2_41_24</name>
    <dbReference type="NCBI Taxonomy" id="1618411"/>
    <lineage>
        <taxon>Bacteria</taxon>
        <taxon>Candidatus Curtissiibacteriota</taxon>
    </lineage>
</organism>
<protein>
    <recommendedName>
        <fullName evidence="3">S23 ribosomal protein</fullName>
    </recommendedName>
</protein>
<evidence type="ECO:0008006" key="3">
    <source>
        <dbReference type="Google" id="ProtNLM"/>
    </source>
</evidence>
<evidence type="ECO:0000313" key="1">
    <source>
        <dbReference type="EMBL" id="KKS04522.1"/>
    </source>
</evidence>
<dbReference type="SUPFAM" id="SSF158446">
    <property type="entry name" value="IVS-encoded protein-like"/>
    <property type="match status" value="1"/>
</dbReference>
<dbReference type="NCBIfam" id="TIGR02436">
    <property type="entry name" value="four helix bundle protein"/>
    <property type="match status" value="1"/>
</dbReference>
<dbReference type="InterPro" id="IPR012657">
    <property type="entry name" value="23S_rRNA-intervening_sequence"/>
</dbReference>